<dbReference type="Gene3D" id="3.40.50.1820">
    <property type="entry name" value="alpha/beta hydrolase"/>
    <property type="match status" value="1"/>
</dbReference>
<evidence type="ECO:0000313" key="8">
    <source>
        <dbReference type="Proteomes" id="UP000321793"/>
    </source>
</evidence>
<dbReference type="SUPFAM" id="SSF50993">
    <property type="entry name" value="Peptidase/esterase 'gauge' domain"/>
    <property type="match status" value="1"/>
</dbReference>
<sequence>MADLTPPRAEAREHVREHHGDRVLDPYEWLRDGDDPDVLAYLAAENAYAEARTEHLKPLRDSIFGEIKSRVLETDLSVPVRSGPWWYYSRTVEGQQYAIHARVAVTDPAQRPVIAPGETPEGEQVLVDGNVEAGDSEFFAIGALSVSPDHTRLALATDTTGDERFDLVVRDLETGETLDDAITGIGYGVEFSHDGGTIFYTRVDNAWRPHQLWRRQVGADTGTDVLVHEEPDERFWMGVGSSRDDRWLILALGSKTTSEVRLLDATTPTADFRVVAPRRDGIEYDVEPASDRLLIVHNTDHPDSDLAWAPLDATSHEQWRPLLAAGEGERFLGVDAFDDVAVLSLRRGGLTALTVLPVDASSESGYAAPVPVAFDEPIYAVGLGDNPEPGQTRVQVVYESFVTPHTVLELDLVTGERTVLKQQPVLGGVDLSDYVQRREWATAADGTQVPISVVHRVGLRPDGTNAGLLTAYGAYEHSSDPYFSVARLSLLDRGVVHATAHVRGGGEMGRHWYDQGKLLAKPNTFTDTVASADRLIELGWVAPDRLGLEGGSAGGLLVGAVVNLAPDRFRVAHGAVPFVDALTTILRPDLPLTVGEWEEWGNPLEDPEVYAVMKGYTPYENVAAQDYPAILATTSLHDTRVFFTEAAKWVARLRATVTNDPQTRPILLRTEMSAGHGGRSGRYAAWEQVAWEWAFVLDQLGATSQLPRVHEDERAGRASEEPARD</sequence>
<dbReference type="SUPFAM" id="SSF53474">
    <property type="entry name" value="alpha/beta-Hydrolases"/>
    <property type="match status" value="1"/>
</dbReference>
<comment type="caution">
    <text evidence="7">The sequence shown here is derived from an EMBL/GenBank/DDBJ whole genome shotgun (WGS) entry which is preliminary data.</text>
</comment>
<proteinExistence type="inferred from homology"/>
<dbReference type="InterPro" id="IPR023302">
    <property type="entry name" value="Pept_S9A_N"/>
</dbReference>
<name>A0A512T4L3_9MICO</name>
<feature type="domain" description="Peptidase S9 prolyl oligopeptidase catalytic" evidence="5">
    <location>
        <begin position="482"/>
        <end position="702"/>
    </location>
</feature>
<dbReference type="Pfam" id="PF00326">
    <property type="entry name" value="Peptidase_S9"/>
    <property type="match status" value="1"/>
</dbReference>
<evidence type="ECO:0000313" key="7">
    <source>
        <dbReference type="EMBL" id="GEQ15157.1"/>
    </source>
</evidence>
<dbReference type="Pfam" id="PF02897">
    <property type="entry name" value="Peptidase_S9_N"/>
    <property type="match status" value="1"/>
</dbReference>
<dbReference type="PANTHER" id="PTHR11757:SF19">
    <property type="entry name" value="PROLYL ENDOPEPTIDASE-LIKE"/>
    <property type="match status" value="1"/>
</dbReference>
<dbReference type="PANTHER" id="PTHR11757">
    <property type="entry name" value="PROTEASE FAMILY S9A OLIGOPEPTIDASE"/>
    <property type="match status" value="1"/>
</dbReference>
<dbReference type="RefSeq" id="WP_147066994.1">
    <property type="nucleotide sequence ID" value="NZ_BAABDN010000002.1"/>
</dbReference>
<evidence type="ECO:0000256" key="3">
    <source>
        <dbReference type="ARBA" id="ARBA00022801"/>
    </source>
</evidence>
<dbReference type="GO" id="GO:0006508">
    <property type="term" value="P:proteolysis"/>
    <property type="evidence" value="ECO:0007669"/>
    <property type="project" value="UniProtKB-KW"/>
</dbReference>
<dbReference type="Gene3D" id="2.130.10.120">
    <property type="entry name" value="Prolyl oligopeptidase, N-terminal domain"/>
    <property type="match status" value="1"/>
</dbReference>
<organism evidence="7 8">
    <name type="scientific">Knoellia locipacati</name>
    <dbReference type="NCBI Taxonomy" id="882824"/>
    <lineage>
        <taxon>Bacteria</taxon>
        <taxon>Bacillati</taxon>
        <taxon>Actinomycetota</taxon>
        <taxon>Actinomycetes</taxon>
        <taxon>Micrococcales</taxon>
        <taxon>Intrasporangiaceae</taxon>
        <taxon>Knoellia</taxon>
    </lineage>
</organism>
<dbReference type="InterPro" id="IPR002470">
    <property type="entry name" value="Peptidase_S9A"/>
</dbReference>
<protein>
    <submittedName>
        <fullName evidence="7">Oligopeptidase B</fullName>
    </submittedName>
</protein>
<dbReference type="InterPro" id="IPR051543">
    <property type="entry name" value="Serine_Peptidase_S9A"/>
</dbReference>
<dbReference type="AlphaFoldDB" id="A0A512T4L3"/>
<reference evidence="7 8" key="1">
    <citation type="submission" date="2019-07" db="EMBL/GenBank/DDBJ databases">
        <title>Whole genome shotgun sequence of Knoellia locipacati NBRC 109775.</title>
        <authorList>
            <person name="Hosoyama A."/>
            <person name="Uohara A."/>
            <person name="Ohji S."/>
            <person name="Ichikawa N."/>
        </authorList>
    </citation>
    <scope>NUCLEOTIDE SEQUENCE [LARGE SCALE GENOMIC DNA]</scope>
    <source>
        <strain evidence="7 8">NBRC 109775</strain>
    </source>
</reference>
<evidence type="ECO:0000256" key="1">
    <source>
        <dbReference type="ARBA" id="ARBA00005228"/>
    </source>
</evidence>
<dbReference type="InterPro" id="IPR001375">
    <property type="entry name" value="Peptidase_S9_cat"/>
</dbReference>
<dbReference type="EMBL" id="BKBA01000013">
    <property type="protein sequence ID" value="GEQ15157.1"/>
    <property type="molecule type" value="Genomic_DNA"/>
</dbReference>
<keyword evidence="4" id="KW-0720">Serine protease</keyword>
<evidence type="ECO:0000256" key="2">
    <source>
        <dbReference type="ARBA" id="ARBA00022670"/>
    </source>
</evidence>
<evidence type="ECO:0000256" key="4">
    <source>
        <dbReference type="ARBA" id="ARBA00022825"/>
    </source>
</evidence>
<keyword evidence="2" id="KW-0645">Protease</keyword>
<dbReference type="Proteomes" id="UP000321793">
    <property type="component" value="Unassembled WGS sequence"/>
</dbReference>
<dbReference type="PRINTS" id="PR00862">
    <property type="entry name" value="PROLIGOPTASE"/>
</dbReference>
<feature type="domain" description="Peptidase S9A N-terminal" evidence="6">
    <location>
        <begin position="6"/>
        <end position="423"/>
    </location>
</feature>
<dbReference type="GO" id="GO:0004252">
    <property type="term" value="F:serine-type endopeptidase activity"/>
    <property type="evidence" value="ECO:0007669"/>
    <property type="project" value="InterPro"/>
</dbReference>
<dbReference type="OrthoDB" id="9801421at2"/>
<accession>A0A512T4L3</accession>
<keyword evidence="8" id="KW-1185">Reference proteome</keyword>
<evidence type="ECO:0000259" key="5">
    <source>
        <dbReference type="Pfam" id="PF00326"/>
    </source>
</evidence>
<evidence type="ECO:0000259" key="6">
    <source>
        <dbReference type="Pfam" id="PF02897"/>
    </source>
</evidence>
<gene>
    <name evidence="7" type="ORF">KLO01_32040</name>
</gene>
<comment type="similarity">
    <text evidence="1">Belongs to the peptidase S9A family.</text>
</comment>
<keyword evidence="3" id="KW-0378">Hydrolase</keyword>
<dbReference type="InterPro" id="IPR029058">
    <property type="entry name" value="AB_hydrolase_fold"/>
</dbReference>